<dbReference type="FunFam" id="3.40.47.10:FF:000042">
    <property type="entry name" value="Polyketide synthase Pks13"/>
    <property type="match status" value="1"/>
</dbReference>
<evidence type="ECO:0000256" key="7">
    <source>
        <dbReference type="ARBA" id="ARBA00023315"/>
    </source>
</evidence>
<dbReference type="InterPro" id="IPR016039">
    <property type="entry name" value="Thiolase-like"/>
</dbReference>
<dbReference type="Gene3D" id="3.40.366.10">
    <property type="entry name" value="Malonyl-Coenzyme A Acyl Carrier Protein, domain 2"/>
    <property type="match status" value="1"/>
</dbReference>
<dbReference type="AlphaFoldDB" id="A0A344L3A7"/>
<keyword evidence="3" id="KW-0808">Transferase</keyword>
<reference evidence="11 12" key="1">
    <citation type="submission" date="2016-04" db="EMBL/GenBank/DDBJ databases">
        <title>Complete genome sequence and analysis of deep-sea sediment isolate, Amycolatopsis sp. WP1.</title>
        <authorList>
            <person name="Wang H."/>
            <person name="Chen S."/>
            <person name="Wu Q."/>
        </authorList>
    </citation>
    <scope>NUCLEOTIDE SEQUENCE [LARGE SCALE GENOMIC DNA]</scope>
    <source>
        <strain evidence="11 12">WP1</strain>
    </source>
</reference>
<dbReference type="InterPro" id="IPR009081">
    <property type="entry name" value="PP-bd_ACP"/>
</dbReference>
<dbReference type="SMART" id="SM00825">
    <property type="entry name" value="PKS_KS"/>
    <property type="match status" value="1"/>
</dbReference>
<feature type="domain" description="Ketosynthase family 3 (KS3)" evidence="10">
    <location>
        <begin position="2"/>
        <end position="422"/>
    </location>
</feature>
<dbReference type="InterPro" id="IPR020841">
    <property type="entry name" value="PKS_Beta-ketoAc_synthase_dom"/>
</dbReference>
<evidence type="ECO:0000256" key="1">
    <source>
        <dbReference type="ARBA" id="ARBA00022450"/>
    </source>
</evidence>
<dbReference type="SUPFAM" id="SSF47336">
    <property type="entry name" value="ACP-like"/>
    <property type="match status" value="1"/>
</dbReference>
<keyword evidence="12" id="KW-1185">Reference proteome</keyword>
<dbReference type="Pfam" id="PF22621">
    <property type="entry name" value="CurL-like_PKS_C"/>
    <property type="match status" value="1"/>
</dbReference>
<dbReference type="SMART" id="SM00823">
    <property type="entry name" value="PKS_PP"/>
    <property type="match status" value="1"/>
</dbReference>
<dbReference type="RefSeq" id="WP_205215273.1">
    <property type="nucleotide sequence ID" value="NZ_CP015163.1"/>
</dbReference>
<dbReference type="Pfam" id="PF00109">
    <property type="entry name" value="ketoacyl-synt"/>
    <property type="match status" value="1"/>
</dbReference>
<dbReference type="InterPro" id="IPR050091">
    <property type="entry name" value="PKS_NRPS_Biosynth_Enz"/>
</dbReference>
<evidence type="ECO:0000256" key="6">
    <source>
        <dbReference type="ARBA" id="ARBA00023268"/>
    </source>
</evidence>
<evidence type="ECO:0000256" key="5">
    <source>
        <dbReference type="ARBA" id="ARBA00023098"/>
    </source>
</evidence>
<organism evidence="11 12">
    <name type="scientific">Amycolatopsis albispora</name>
    <dbReference type="NCBI Taxonomy" id="1804986"/>
    <lineage>
        <taxon>Bacteria</taxon>
        <taxon>Bacillati</taxon>
        <taxon>Actinomycetota</taxon>
        <taxon>Actinomycetes</taxon>
        <taxon>Pseudonocardiales</taxon>
        <taxon>Pseudonocardiaceae</taxon>
        <taxon>Amycolatopsis</taxon>
    </lineage>
</organism>
<keyword evidence="7" id="KW-0012">Acyltransferase</keyword>
<dbReference type="GO" id="GO:0004312">
    <property type="term" value="F:fatty acid synthase activity"/>
    <property type="evidence" value="ECO:0007669"/>
    <property type="project" value="TreeGrafter"/>
</dbReference>
<dbReference type="GO" id="GO:0031177">
    <property type="term" value="F:phosphopantetheine binding"/>
    <property type="evidence" value="ECO:0007669"/>
    <property type="project" value="InterPro"/>
</dbReference>
<dbReference type="PANTHER" id="PTHR43775">
    <property type="entry name" value="FATTY ACID SYNTHASE"/>
    <property type="match status" value="1"/>
</dbReference>
<keyword evidence="6" id="KW-0511">Multifunctional enzyme</keyword>
<feature type="compositionally biased region" description="Pro residues" evidence="8">
    <location>
        <begin position="857"/>
        <end position="866"/>
    </location>
</feature>
<dbReference type="Pfam" id="PF00698">
    <property type="entry name" value="Acyl_transf_1"/>
    <property type="match status" value="1"/>
</dbReference>
<feature type="region of interest" description="Disordered" evidence="8">
    <location>
        <begin position="839"/>
        <end position="866"/>
    </location>
</feature>
<protein>
    <submittedName>
        <fullName evidence="11">Uncharacterized protein</fullName>
    </submittedName>
</protein>
<dbReference type="PROSITE" id="PS00012">
    <property type="entry name" value="PHOSPHOPANTETHEINE"/>
    <property type="match status" value="1"/>
</dbReference>
<sequence length="976" mass="103739">MSEHVAVVGLSARFPGAADTEEYWRLLTEGREGIRHFTTDELAAAGVSAERLADPAFVPAAGTLERPAEFDAEFFGFTRAEAELTDPQQRLFLEGAWQALEDAGYVPSAFPGRIGVFAGASTTRYRAERIGDGDRFHPMQVAIGNDLDMLALRVSYHLDLRGPSMTVQTTCSSSAVAVHLAAQSLLLHESDLALAGGAAVRFLEPQGYAHAEGDIASPDGHCRPFDAEAAGTVASDGVGAVVLKRLDEAVADGDHIYAVLLGSAVNNDGRAKVGITAPSPDGQAAVIADALAVAGADPATIQYVEAHGTATRLGDPIEVRALTTAFGPDTKRCLLGSVKSNIGHADVAAGVAGVIKLALALDRRYLPPTRNFTTPNPEMGLDATPFRVVDTGMPWPEAEHPPRAGLSSFGIGGTNAHLVFEAAPQVERAARPRRDWQVLPLSARTPAALDAATDRLARHLEQHPDADLADVAHTLQVGRTAFAHRRTIVCRDRAGALTEQAATTFTERTPRVVFLFPGQSSQYPGMGARLYRAEPVFRSTLDECADLLGWDVRQAAFTGTAESLRRTEHTQATVFCVDYALARLLMSWGIEPDAMIGHSLGEYVAACLSGVFSLPDALAVVSARSRLMAELPAGRMLAVAAGVDALAGDLNVAAVNGPEATVLSGTAEEIELAREKLAAEGLLVRELRTSHAFHSAMMEPALPGIREAVAAVTRGEPRIPFLSNVTGDWITADQAADPDYWARHTRLPVRFADGITTALADSDPVFAEVGPGNALSGLVQGRAEVVTLLRRARNGTVEETRSVTEGVAALWRHGVPVDWTAFGGGRRVSLPTYPFQREHHLLPKPGEAPRREAEPEPVAPPAWEPGPAWPDDELMREVAEVWHEVIGVSGFGPDDDFFELGGNSLSAIQIVSRLRQRYGQLPMSVIFEAPTVAEVSVAIRAHQAAGVDPDTLEALLGEVEGGVEVEGTATTGGSHD</sequence>
<evidence type="ECO:0000259" key="10">
    <source>
        <dbReference type="PROSITE" id="PS52004"/>
    </source>
</evidence>
<dbReference type="SUPFAM" id="SSF53901">
    <property type="entry name" value="Thiolase-like"/>
    <property type="match status" value="1"/>
</dbReference>
<evidence type="ECO:0000256" key="3">
    <source>
        <dbReference type="ARBA" id="ARBA00022679"/>
    </source>
</evidence>
<proteinExistence type="predicted"/>
<dbReference type="PROSITE" id="PS52004">
    <property type="entry name" value="KS3_2"/>
    <property type="match status" value="1"/>
</dbReference>
<keyword evidence="5" id="KW-0443">Lipid metabolism</keyword>
<keyword evidence="4" id="KW-0276">Fatty acid metabolism</keyword>
<dbReference type="CDD" id="cd00833">
    <property type="entry name" value="PKS"/>
    <property type="match status" value="1"/>
</dbReference>
<evidence type="ECO:0000313" key="11">
    <source>
        <dbReference type="EMBL" id="AXB42531.1"/>
    </source>
</evidence>
<dbReference type="SUPFAM" id="SSF55048">
    <property type="entry name" value="Probable ACP-binding domain of malonyl-CoA ACP transacylase"/>
    <property type="match status" value="1"/>
</dbReference>
<dbReference type="GO" id="GO:0006633">
    <property type="term" value="P:fatty acid biosynthetic process"/>
    <property type="evidence" value="ECO:0007669"/>
    <property type="project" value="TreeGrafter"/>
</dbReference>
<dbReference type="SUPFAM" id="SSF52151">
    <property type="entry name" value="FabD/lysophospholipase-like"/>
    <property type="match status" value="1"/>
</dbReference>
<accession>A0A344L3A7</accession>
<dbReference type="InterPro" id="IPR014030">
    <property type="entry name" value="Ketoacyl_synth_N"/>
</dbReference>
<dbReference type="InterPro" id="IPR016035">
    <property type="entry name" value="Acyl_Trfase/lysoPLipase"/>
</dbReference>
<evidence type="ECO:0000313" key="12">
    <source>
        <dbReference type="Proteomes" id="UP000250434"/>
    </source>
</evidence>
<dbReference type="KEGG" id="aab:A4R43_08315"/>
<dbReference type="Gene3D" id="1.10.1200.10">
    <property type="entry name" value="ACP-like"/>
    <property type="match status" value="1"/>
</dbReference>
<dbReference type="Gene3D" id="3.40.47.10">
    <property type="match status" value="1"/>
</dbReference>
<dbReference type="EMBL" id="CP015163">
    <property type="protein sequence ID" value="AXB42531.1"/>
    <property type="molecule type" value="Genomic_DNA"/>
</dbReference>
<dbReference type="Proteomes" id="UP000250434">
    <property type="component" value="Chromosome"/>
</dbReference>
<feature type="domain" description="Carrier" evidence="9">
    <location>
        <begin position="869"/>
        <end position="943"/>
    </location>
</feature>
<evidence type="ECO:0000256" key="4">
    <source>
        <dbReference type="ARBA" id="ARBA00022832"/>
    </source>
</evidence>
<name>A0A344L3A7_9PSEU</name>
<dbReference type="InterPro" id="IPR001227">
    <property type="entry name" value="Ac_transferase_dom_sf"/>
</dbReference>
<keyword evidence="2" id="KW-0597">Phosphoprotein</keyword>
<dbReference type="PROSITE" id="PS50075">
    <property type="entry name" value="CARRIER"/>
    <property type="match status" value="1"/>
</dbReference>
<dbReference type="SMART" id="SM00827">
    <property type="entry name" value="PKS_AT"/>
    <property type="match status" value="1"/>
</dbReference>
<dbReference type="PANTHER" id="PTHR43775:SF51">
    <property type="entry name" value="INACTIVE PHENOLPHTHIOCEROL SYNTHESIS POLYKETIDE SYNTHASE TYPE I PKS1-RELATED"/>
    <property type="match status" value="1"/>
</dbReference>
<feature type="compositionally biased region" description="Basic and acidic residues" evidence="8">
    <location>
        <begin position="839"/>
        <end position="854"/>
    </location>
</feature>
<dbReference type="InterPro" id="IPR006162">
    <property type="entry name" value="Ppantetheine_attach_site"/>
</dbReference>
<dbReference type="InterPro" id="IPR014043">
    <property type="entry name" value="Acyl_transferase_dom"/>
</dbReference>
<dbReference type="InterPro" id="IPR016036">
    <property type="entry name" value="Malonyl_transacylase_ACP-bd"/>
</dbReference>
<gene>
    <name evidence="11" type="ORF">A4R43_08315</name>
</gene>
<dbReference type="Gene3D" id="3.30.70.3290">
    <property type="match status" value="1"/>
</dbReference>
<evidence type="ECO:0000256" key="8">
    <source>
        <dbReference type="SAM" id="MobiDB-lite"/>
    </source>
</evidence>
<evidence type="ECO:0000256" key="2">
    <source>
        <dbReference type="ARBA" id="ARBA00022553"/>
    </source>
</evidence>
<dbReference type="InterPro" id="IPR014031">
    <property type="entry name" value="Ketoacyl_synth_C"/>
</dbReference>
<dbReference type="Pfam" id="PF00550">
    <property type="entry name" value="PP-binding"/>
    <property type="match status" value="1"/>
</dbReference>
<dbReference type="Pfam" id="PF02801">
    <property type="entry name" value="Ketoacyl-synt_C"/>
    <property type="match status" value="1"/>
</dbReference>
<dbReference type="InterPro" id="IPR036736">
    <property type="entry name" value="ACP-like_sf"/>
</dbReference>
<evidence type="ECO:0000259" key="9">
    <source>
        <dbReference type="PROSITE" id="PS50075"/>
    </source>
</evidence>
<keyword evidence="1" id="KW-0596">Phosphopantetheine</keyword>
<dbReference type="InterPro" id="IPR020806">
    <property type="entry name" value="PKS_PP-bd"/>
</dbReference>